<comment type="caution">
    <text evidence="2">The sequence shown here is derived from an EMBL/GenBank/DDBJ whole genome shotgun (WGS) entry which is preliminary data.</text>
</comment>
<dbReference type="RefSeq" id="WP_132425963.1">
    <property type="nucleotide sequence ID" value="NZ_SMFZ01000001.1"/>
</dbReference>
<feature type="transmembrane region" description="Helical" evidence="1">
    <location>
        <begin position="177"/>
        <end position="197"/>
    </location>
</feature>
<feature type="transmembrane region" description="Helical" evidence="1">
    <location>
        <begin position="98"/>
        <end position="119"/>
    </location>
</feature>
<evidence type="ECO:0000256" key="1">
    <source>
        <dbReference type="SAM" id="Phobius"/>
    </source>
</evidence>
<keyword evidence="1" id="KW-0472">Membrane</keyword>
<gene>
    <name evidence="2" type="ORF">EV378_3220</name>
</gene>
<dbReference type="EMBL" id="SMFZ01000001">
    <property type="protein sequence ID" value="TCK27349.1"/>
    <property type="molecule type" value="Genomic_DNA"/>
</dbReference>
<keyword evidence="1" id="KW-0812">Transmembrane</keyword>
<sequence>MDERTIDDGAPVSAADALAIIEREQARTEPDIGPFFLLWGALWLVIGLGWFAAGQGVVDPRAAGIATLVAVVVGSVASTLLGRRIGRGVSGPSSRQGLMYGLCWLVALVATGAIVGGMARFGDPVSSTIAPALFVFVVGVMYTAGGVFWRSTLDFGLGVVVQVIAVLAVFVDAPWNSLLVGVLGGGALIVVGAYRSIRYRRANR</sequence>
<feature type="transmembrane region" description="Helical" evidence="1">
    <location>
        <begin position="152"/>
        <end position="171"/>
    </location>
</feature>
<feature type="transmembrane region" description="Helical" evidence="1">
    <location>
        <begin position="32"/>
        <end position="53"/>
    </location>
</feature>
<proteinExistence type="predicted"/>
<reference evidence="2 3" key="1">
    <citation type="submission" date="2019-03" db="EMBL/GenBank/DDBJ databases">
        <title>Sequencing the genomes of 1000 actinobacteria strains.</title>
        <authorList>
            <person name="Klenk H.-P."/>
        </authorList>
    </citation>
    <scope>NUCLEOTIDE SEQUENCE [LARGE SCALE GENOMIC DNA]</scope>
    <source>
        <strain evidence="2 3">DSM 44969</strain>
    </source>
</reference>
<name>A0A4R1I477_PSEEN</name>
<dbReference type="OrthoDB" id="3240366at2"/>
<keyword evidence="3" id="KW-1185">Reference proteome</keyword>
<dbReference type="Proteomes" id="UP000295560">
    <property type="component" value="Unassembled WGS sequence"/>
</dbReference>
<evidence type="ECO:0000313" key="3">
    <source>
        <dbReference type="Proteomes" id="UP000295560"/>
    </source>
</evidence>
<accession>A0A4R1I477</accession>
<organism evidence="2 3">
    <name type="scientific">Pseudonocardia endophytica</name>
    <dbReference type="NCBI Taxonomy" id="401976"/>
    <lineage>
        <taxon>Bacteria</taxon>
        <taxon>Bacillati</taxon>
        <taxon>Actinomycetota</taxon>
        <taxon>Actinomycetes</taxon>
        <taxon>Pseudonocardiales</taxon>
        <taxon>Pseudonocardiaceae</taxon>
        <taxon>Pseudonocardia</taxon>
    </lineage>
</organism>
<evidence type="ECO:0000313" key="2">
    <source>
        <dbReference type="EMBL" id="TCK27349.1"/>
    </source>
</evidence>
<feature type="transmembrane region" description="Helical" evidence="1">
    <location>
        <begin position="125"/>
        <end position="145"/>
    </location>
</feature>
<protein>
    <submittedName>
        <fullName evidence="2">Uncharacterized protein</fullName>
    </submittedName>
</protein>
<keyword evidence="1" id="KW-1133">Transmembrane helix</keyword>
<dbReference type="AlphaFoldDB" id="A0A4R1I477"/>
<feature type="transmembrane region" description="Helical" evidence="1">
    <location>
        <begin position="65"/>
        <end position="86"/>
    </location>
</feature>